<keyword evidence="1" id="KW-0812">Transmembrane</keyword>
<reference evidence="2 3" key="1">
    <citation type="submission" date="2020-05" db="EMBL/GenBank/DDBJ databases">
        <authorList>
            <person name="Khan S.A."/>
            <person name="Jeon C.O."/>
            <person name="Chun B.H."/>
        </authorList>
    </citation>
    <scope>NUCLEOTIDE SEQUENCE [LARGE SCALE GENOMIC DNA]</scope>
    <source>
        <strain evidence="2 3">B156</strain>
    </source>
</reference>
<proteinExistence type="predicted"/>
<reference evidence="2 3" key="2">
    <citation type="submission" date="2020-06" db="EMBL/GenBank/DDBJ databases">
        <title>Ramlibacter rhizophilus sp. nov., isolated from rhizosphere soil of national flower Mugunghwa from South Korea.</title>
        <authorList>
            <person name="Zheng-Fei Y."/>
            <person name="Huan T."/>
        </authorList>
    </citation>
    <scope>NUCLEOTIDE SEQUENCE [LARGE SCALE GENOMIC DNA]</scope>
    <source>
        <strain evidence="2 3">B156</strain>
    </source>
</reference>
<keyword evidence="3" id="KW-1185">Reference proteome</keyword>
<evidence type="ECO:0000256" key="1">
    <source>
        <dbReference type="SAM" id="Phobius"/>
    </source>
</evidence>
<keyword evidence="1" id="KW-0472">Membrane</keyword>
<dbReference type="AlphaFoldDB" id="A0A849KK00"/>
<comment type="caution">
    <text evidence="2">The sequence shown here is derived from an EMBL/GenBank/DDBJ whole genome shotgun (WGS) entry which is preliminary data.</text>
</comment>
<feature type="transmembrane region" description="Helical" evidence="1">
    <location>
        <begin position="34"/>
        <end position="53"/>
    </location>
</feature>
<dbReference type="RefSeq" id="WP_171561021.1">
    <property type="nucleotide sequence ID" value="NZ_JABFCS010000001.1"/>
</dbReference>
<organism evidence="2 3">
    <name type="scientific">Ramlibacter montanisoli</name>
    <dbReference type="NCBI Taxonomy" id="2732512"/>
    <lineage>
        <taxon>Bacteria</taxon>
        <taxon>Pseudomonadati</taxon>
        <taxon>Pseudomonadota</taxon>
        <taxon>Betaproteobacteria</taxon>
        <taxon>Burkholderiales</taxon>
        <taxon>Comamonadaceae</taxon>
        <taxon>Ramlibacter</taxon>
    </lineage>
</organism>
<gene>
    <name evidence="2" type="ORF">HK415_15815</name>
</gene>
<sequence length="191" mass="21325">MGFLLYGGLGLLPLWLLIGYALLAQPVAPAEPTGALLWWSVGAVPACFMTLMFAEAIMVSRERRHDPWRQHKILLIVVPMVILLFASGMTWERQEDERIAEEARITRFVIADAGVKSWLGPEASGQVTLSQPNPDLTGAPQRYWVTAENGARRVQAVVDADRRVTPSPLTLLCVERELTPVARDKPLRCRR</sequence>
<evidence type="ECO:0008006" key="4">
    <source>
        <dbReference type="Google" id="ProtNLM"/>
    </source>
</evidence>
<keyword evidence="1" id="KW-1133">Transmembrane helix</keyword>
<name>A0A849KK00_9BURK</name>
<evidence type="ECO:0000313" key="3">
    <source>
        <dbReference type="Proteomes" id="UP000552954"/>
    </source>
</evidence>
<feature type="transmembrane region" description="Helical" evidence="1">
    <location>
        <begin position="73"/>
        <end position="91"/>
    </location>
</feature>
<evidence type="ECO:0000313" key="2">
    <source>
        <dbReference type="EMBL" id="NNU44313.1"/>
    </source>
</evidence>
<dbReference type="Proteomes" id="UP000552954">
    <property type="component" value="Unassembled WGS sequence"/>
</dbReference>
<dbReference type="EMBL" id="JABFCS010000001">
    <property type="protein sequence ID" value="NNU44313.1"/>
    <property type="molecule type" value="Genomic_DNA"/>
</dbReference>
<accession>A0A849KK00</accession>
<protein>
    <recommendedName>
        <fullName evidence="4">Transmembrane protein</fullName>
    </recommendedName>
</protein>